<comment type="subcellular location">
    <subcellularLocation>
        <location evidence="1">Cytoplasm</location>
    </subcellularLocation>
</comment>
<dbReference type="AlphaFoldDB" id="A0A1B6H7W0"/>
<sequence>MADPKYANLIGIAYDQPDIYETKDLPEADQNAEIFEEESDSIERLHISASTALSKFKGKTLDSANVDFSDRLSRRIRTGYSARSGDWELAGEGEKETAIQKYQRLQCEMRELLDEVAELKEVAKDESNKQPCTALSRQVESLVKQLTELRLEEKLGSELVGSLTDPQGAQFKKLLSQLEQFQVSGQRERGGQGEGGDATVKFQLTLRPGHAQLAQTARLADLEQRLARVEQAVGATPAKLSRLGVGDHSLLSTAQHLASRAALLDSAQLDAAESRLSTLLTKLDQVAEKTAAITGS</sequence>
<evidence type="ECO:0000256" key="2">
    <source>
        <dbReference type="ARBA" id="ARBA00006176"/>
    </source>
</evidence>
<feature type="coiled-coil region" evidence="5">
    <location>
        <begin position="95"/>
        <end position="152"/>
    </location>
</feature>
<evidence type="ECO:0000256" key="5">
    <source>
        <dbReference type="SAM" id="Coils"/>
    </source>
</evidence>
<organism evidence="6">
    <name type="scientific">Homalodisca liturata</name>
    <dbReference type="NCBI Taxonomy" id="320908"/>
    <lineage>
        <taxon>Eukaryota</taxon>
        <taxon>Metazoa</taxon>
        <taxon>Ecdysozoa</taxon>
        <taxon>Arthropoda</taxon>
        <taxon>Hexapoda</taxon>
        <taxon>Insecta</taxon>
        <taxon>Pterygota</taxon>
        <taxon>Neoptera</taxon>
        <taxon>Paraneoptera</taxon>
        <taxon>Hemiptera</taxon>
        <taxon>Auchenorrhyncha</taxon>
        <taxon>Membracoidea</taxon>
        <taxon>Cicadellidae</taxon>
        <taxon>Cicadellinae</taxon>
        <taxon>Proconiini</taxon>
        <taxon>Homalodisca</taxon>
    </lineage>
</organism>
<keyword evidence="3" id="KW-0963">Cytoplasm</keyword>
<protein>
    <recommendedName>
        <fullName evidence="7">Dynactin subunit 2</fullName>
    </recommendedName>
</protein>
<dbReference type="Pfam" id="PF04912">
    <property type="entry name" value="Dynamitin"/>
    <property type="match status" value="1"/>
</dbReference>
<proteinExistence type="inferred from homology"/>
<dbReference type="InterPro" id="IPR028133">
    <property type="entry name" value="Dynamitin"/>
</dbReference>
<evidence type="ECO:0000313" key="6">
    <source>
        <dbReference type="EMBL" id="JAS70721.1"/>
    </source>
</evidence>
<dbReference type="GO" id="GO:0030286">
    <property type="term" value="C:dynein complex"/>
    <property type="evidence" value="ECO:0007669"/>
    <property type="project" value="UniProtKB-KW"/>
</dbReference>
<evidence type="ECO:0008006" key="7">
    <source>
        <dbReference type="Google" id="ProtNLM"/>
    </source>
</evidence>
<keyword evidence="4" id="KW-0243">Dynein</keyword>
<reference evidence="6" key="1">
    <citation type="submission" date="2015-11" db="EMBL/GenBank/DDBJ databases">
        <title>De novo transcriptome assembly of four potential Pierce s Disease insect vectors from Arizona vineyards.</title>
        <authorList>
            <person name="Tassone E.E."/>
        </authorList>
    </citation>
    <scope>NUCLEOTIDE SEQUENCE</scope>
</reference>
<dbReference type="GO" id="GO:0005737">
    <property type="term" value="C:cytoplasm"/>
    <property type="evidence" value="ECO:0007669"/>
    <property type="project" value="UniProtKB-SubCell"/>
</dbReference>
<dbReference type="EMBL" id="GECU01036985">
    <property type="protein sequence ID" value="JAS70721.1"/>
    <property type="molecule type" value="Transcribed_RNA"/>
</dbReference>
<dbReference type="GO" id="GO:0007017">
    <property type="term" value="P:microtubule-based process"/>
    <property type="evidence" value="ECO:0007669"/>
    <property type="project" value="InterPro"/>
</dbReference>
<dbReference type="GO" id="GO:0005869">
    <property type="term" value="C:dynactin complex"/>
    <property type="evidence" value="ECO:0007669"/>
    <property type="project" value="InterPro"/>
</dbReference>
<evidence type="ECO:0000256" key="4">
    <source>
        <dbReference type="ARBA" id="ARBA00023017"/>
    </source>
</evidence>
<comment type="similarity">
    <text evidence="2">Belongs to the dynactin subunit 2 family.</text>
</comment>
<evidence type="ECO:0000256" key="1">
    <source>
        <dbReference type="ARBA" id="ARBA00004496"/>
    </source>
</evidence>
<feature type="non-terminal residue" evidence="6">
    <location>
        <position position="296"/>
    </location>
</feature>
<keyword evidence="5" id="KW-0175">Coiled coil</keyword>
<gene>
    <name evidence="6" type="ORF">g.35343</name>
</gene>
<evidence type="ECO:0000256" key="3">
    <source>
        <dbReference type="ARBA" id="ARBA00022490"/>
    </source>
</evidence>
<name>A0A1B6H7W0_9HEMI</name>
<dbReference type="PANTHER" id="PTHR15346">
    <property type="entry name" value="DYNACTIN SUBUNIT"/>
    <property type="match status" value="1"/>
</dbReference>
<accession>A0A1B6H7W0</accession>